<proteinExistence type="predicted"/>
<feature type="non-terminal residue" evidence="2">
    <location>
        <position position="75"/>
    </location>
</feature>
<comment type="caution">
    <text evidence="2">The sequence shown here is derived from an EMBL/GenBank/DDBJ whole genome shotgun (WGS) entry which is preliminary data.</text>
</comment>
<evidence type="ECO:0000313" key="3">
    <source>
        <dbReference type="Proteomes" id="UP001381693"/>
    </source>
</evidence>
<sequence>QQAKENSQRISALEDSVKRQDVLTGAIDEKVKNAKSLEKDRAYRARTVIIKNIPESQAAQGQERKEEDEKRGSDL</sequence>
<feature type="non-terminal residue" evidence="2">
    <location>
        <position position="1"/>
    </location>
</feature>
<accession>A0AAN8WIC4</accession>
<protein>
    <submittedName>
        <fullName evidence="2">Uncharacterized protein</fullName>
    </submittedName>
</protein>
<evidence type="ECO:0000256" key="1">
    <source>
        <dbReference type="SAM" id="MobiDB-lite"/>
    </source>
</evidence>
<feature type="region of interest" description="Disordered" evidence="1">
    <location>
        <begin position="51"/>
        <end position="75"/>
    </location>
</feature>
<keyword evidence="3" id="KW-1185">Reference proteome</keyword>
<name>A0AAN8WIC4_HALRR</name>
<organism evidence="2 3">
    <name type="scientific">Halocaridina rubra</name>
    <name type="common">Hawaiian red shrimp</name>
    <dbReference type="NCBI Taxonomy" id="373956"/>
    <lineage>
        <taxon>Eukaryota</taxon>
        <taxon>Metazoa</taxon>
        <taxon>Ecdysozoa</taxon>
        <taxon>Arthropoda</taxon>
        <taxon>Crustacea</taxon>
        <taxon>Multicrustacea</taxon>
        <taxon>Malacostraca</taxon>
        <taxon>Eumalacostraca</taxon>
        <taxon>Eucarida</taxon>
        <taxon>Decapoda</taxon>
        <taxon>Pleocyemata</taxon>
        <taxon>Caridea</taxon>
        <taxon>Atyoidea</taxon>
        <taxon>Atyidae</taxon>
        <taxon>Halocaridina</taxon>
    </lineage>
</organism>
<dbReference type="Proteomes" id="UP001381693">
    <property type="component" value="Unassembled WGS sequence"/>
</dbReference>
<reference evidence="2 3" key="1">
    <citation type="submission" date="2023-11" db="EMBL/GenBank/DDBJ databases">
        <title>Halocaridina rubra genome assembly.</title>
        <authorList>
            <person name="Smith C."/>
        </authorList>
    </citation>
    <scope>NUCLEOTIDE SEQUENCE [LARGE SCALE GENOMIC DNA]</scope>
    <source>
        <strain evidence="2">EP-1</strain>
        <tissue evidence="2">Whole</tissue>
    </source>
</reference>
<evidence type="ECO:0000313" key="2">
    <source>
        <dbReference type="EMBL" id="KAK7014091.1"/>
    </source>
</evidence>
<feature type="compositionally biased region" description="Basic and acidic residues" evidence="1">
    <location>
        <begin position="62"/>
        <end position="75"/>
    </location>
</feature>
<dbReference type="AlphaFoldDB" id="A0AAN8WIC4"/>
<gene>
    <name evidence="2" type="ORF">SK128_024486</name>
</gene>
<dbReference type="EMBL" id="JAXCGZ010023300">
    <property type="protein sequence ID" value="KAK7014091.1"/>
    <property type="molecule type" value="Genomic_DNA"/>
</dbReference>